<dbReference type="EMBL" id="HBUE01308601">
    <property type="protein sequence ID" value="CAG6582330.1"/>
    <property type="molecule type" value="Transcribed_RNA"/>
</dbReference>
<name>A0A8D8H9P9_CULPI</name>
<evidence type="ECO:0000313" key="1">
    <source>
        <dbReference type="EMBL" id="CAG6530506.1"/>
    </source>
</evidence>
<reference evidence="1" key="1">
    <citation type="submission" date="2021-05" db="EMBL/GenBank/DDBJ databases">
        <authorList>
            <person name="Alioto T."/>
            <person name="Alioto T."/>
            <person name="Gomez Garrido J."/>
        </authorList>
    </citation>
    <scope>NUCLEOTIDE SEQUENCE</scope>
</reference>
<accession>A0A8D8H9P9</accession>
<dbReference type="EMBL" id="HBUE01202414">
    <property type="protein sequence ID" value="CAG6530504.1"/>
    <property type="molecule type" value="Transcribed_RNA"/>
</dbReference>
<protein>
    <submittedName>
        <fullName evidence="1">(northern house mosquito) hypothetical protein</fullName>
    </submittedName>
</protein>
<organism evidence="1">
    <name type="scientific">Culex pipiens</name>
    <name type="common">House mosquito</name>
    <dbReference type="NCBI Taxonomy" id="7175"/>
    <lineage>
        <taxon>Eukaryota</taxon>
        <taxon>Metazoa</taxon>
        <taxon>Ecdysozoa</taxon>
        <taxon>Arthropoda</taxon>
        <taxon>Hexapoda</taxon>
        <taxon>Insecta</taxon>
        <taxon>Pterygota</taxon>
        <taxon>Neoptera</taxon>
        <taxon>Endopterygota</taxon>
        <taxon>Diptera</taxon>
        <taxon>Nematocera</taxon>
        <taxon>Culicoidea</taxon>
        <taxon>Culicidae</taxon>
        <taxon>Culicinae</taxon>
        <taxon>Culicini</taxon>
        <taxon>Culex</taxon>
        <taxon>Culex</taxon>
    </lineage>
</organism>
<dbReference type="EMBL" id="HBUE01308602">
    <property type="protein sequence ID" value="CAG6582332.1"/>
    <property type="molecule type" value="Transcribed_RNA"/>
</dbReference>
<proteinExistence type="predicted"/>
<dbReference type="AlphaFoldDB" id="A0A8D8H9P9"/>
<dbReference type="EMBL" id="HBUE01202415">
    <property type="protein sequence ID" value="CAG6530506.1"/>
    <property type="molecule type" value="Transcribed_RNA"/>
</dbReference>
<sequence length="128" mass="14290">MFTIPISLFSVNKIIGFNPKWGKPWLRNSLSSNDSNLDVMMKFPKIVADKFCCAKKALSIDKQLSRRREQYWSHLNTIASSQLPLISNILAAGCICASSLIKPRAPETLIYMGGPRTTRTCPITTINS</sequence>